<dbReference type="SMART" id="SM00943">
    <property type="entry name" value="Prim-Pol"/>
    <property type="match status" value="1"/>
</dbReference>
<evidence type="ECO:0000313" key="2">
    <source>
        <dbReference type="EMBL" id="MBA8826548.1"/>
    </source>
</evidence>
<proteinExistence type="predicted"/>
<organism evidence="2 3">
    <name type="scientific">Halosaccharopolyspora lacisalsi</name>
    <dbReference type="NCBI Taxonomy" id="1000566"/>
    <lineage>
        <taxon>Bacteria</taxon>
        <taxon>Bacillati</taxon>
        <taxon>Actinomycetota</taxon>
        <taxon>Actinomycetes</taxon>
        <taxon>Pseudonocardiales</taxon>
        <taxon>Pseudonocardiaceae</taxon>
        <taxon>Halosaccharopolyspora</taxon>
    </lineage>
</organism>
<name>A0A839E6N8_9PSEU</name>
<feature type="domain" description="DNA primase/polymerase bifunctional N-terminal" evidence="1">
    <location>
        <begin position="20"/>
        <end position="180"/>
    </location>
</feature>
<dbReference type="RefSeq" id="WP_182545781.1">
    <property type="nucleotide sequence ID" value="NZ_JACGWZ010000006.1"/>
</dbReference>
<evidence type="ECO:0000259" key="1">
    <source>
        <dbReference type="SMART" id="SM00943"/>
    </source>
</evidence>
<dbReference type="Proteomes" id="UP000569329">
    <property type="component" value="Unassembled WGS sequence"/>
</dbReference>
<protein>
    <recommendedName>
        <fullName evidence="1">DNA primase/polymerase bifunctional N-terminal domain-containing protein</fullName>
    </recommendedName>
</protein>
<dbReference type="AlphaFoldDB" id="A0A839E6N8"/>
<reference evidence="2 3" key="1">
    <citation type="submission" date="2020-07" db="EMBL/GenBank/DDBJ databases">
        <title>Sequencing the genomes of 1000 actinobacteria strains.</title>
        <authorList>
            <person name="Klenk H.-P."/>
        </authorList>
    </citation>
    <scope>NUCLEOTIDE SEQUENCE [LARGE SCALE GENOMIC DNA]</scope>
    <source>
        <strain evidence="2 3">DSM 45975</strain>
    </source>
</reference>
<comment type="caution">
    <text evidence="2">The sequence shown here is derived from an EMBL/GenBank/DDBJ whole genome shotgun (WGS) entry which is preliminary data.</text>
</comment>
<dbReference type="Pfam" id="PF09250">
    <property type="entry name" value="Prim-Pol"/>
    <property type="match status" value="1"/>
</dbReference>
<gene>
    <name evidence="2" type="ORF">FHX42_003927</name>
</gene>
<accession>A0A839E6N8</accession>
<sequence>MDWSADGWRGAFRVESRVEAMELTSRGWPVLPGTYPTNSGWAGREGEHAEDARGPVPIHRDWRQRIDTRPDEVVSWWSGEPYSLLLATGPGVEALEVGTELGRRTAAVLRGLDVLVPIVATPGGRWYFLTRGGQRLCSELDTEPDVRLHGEGSWVPMPPTVFPVGLVHWRVKPHMCGWRLPDPELVQNALCAGQPGEAAAPLLAAAG</sequence>
<dbReference type="InterPro" id="IPR015330">
    <property type="entry name" value="DNA_primase/pol_bifunc_N"/>
</dbReference>
<keyword evidence="3" id="KW-1185">Reference proteome</keyword>
<dbReference type="EMBL" id="JACGWZ010000006">
    <property type="protein sequence ID" value="MBA8826548.1"/>
    <property type="molecule type" value="Genomic_DNA"/>
</dbReference>
<evidence type="ECO:0000313" key="3">
    <source>
        <dbReference type="Proteomes" id="UP000569329"/>
    </source>
</evidence>